<sequence length="69" mass="8117">MTSMFLRCIQERAAVEMIYLSRKGDISHRLVIPYSLHGDIIKGYCSIRKEIRTFHLQNILSAQYRFLPS</sequence>
<feature type="domain" description="WYL" evidence="1">
    <location>
        <begin position="6"/>
        <end position="63"/>
    </location>
</feature>
<name>A0A163SND4_9BACL</name>
<proteinExistence type="predicted"/>
<dbReference type="EMBL" id="LRFC01000001">
    <property type="protein sequence ID" value="KZE69462.1"/>
    <property type="molecule type" value="Genomic_DNA"/>
</dbReference>
<evidence type="ECO:0000313" key="3">
    <source>
        <dbReference type="Proteomes" id="UP000076567"/>
    </source>
</evidence>
<evidence type="ECO:0000313" key="2">
    <source>
        <dbReference type="EMBL" id="KZE69462.1"/>
    </source>
</evidence>
<evidence type="ECO:0000259" key="1">
    <source>
        <dbReference type="Pfam" id="PF13280"/>
    </source>
</evidence>
<dbReference type="RefSeq" id="WP_066237226.1">
    <property type="nucleotide sequence ID" value="NZ_LRFC01000001.1"/>
</dbReference>
<keyword evidence="3" id="KW-1185">Reference proteome</keyword>
<dbReference type="Proteomes" id="UP000076567">
    <property type="component" value="Unassembled WGS sequence"/>
</dbReference>
<dbReference type="AlphaFoldDB" id="A0A163SND4"/>
<dbReference type="InterPro" id="IPR026881">
    <property type="entry name" value="WYL_dom"/>
</dbReference>
<organism evidence="2 3">
    <name type="scientific">Fictibacillus phosphorivorans</name>
    <dbReference type="NCBI Taxonomy" id="1221500"/>
    <lineage>
        <taxon>Bacteria</taxon>
        <taxon>Bacillati</taxon>
        <taxon>Bacillota</taxon>
        <taxon>Bacilli</taxon>
        <taxon>Bacillales</taxon>
        <taxon>Fictibacillaceae</taxon>
        <taxon>Fictibacillus</taxon>
    </lineage>
</organism>
<comment type="caution">
    <text evidence="2">The sequence shown here is derived from an EMBL/GenBank/DDBJ whole genome shotgun (WGS) entry which is preliminary data.</text>
</comment>
<protein>
    <recommendedName>
        <fullName evidence="1">WYL domain-containing protein</fullName>
    </recommendedName>
</protein>
<gene>
    <name evidence="2" type="ORF">AWM68_04140</name>
</gene>
<dbReference type="Pfam" id="PF13280">
    <property type="entry name" value="WYL"/>
    <property type="match status" value="1"/>
</dbReference>
<dbReference type="PROSITE" id="PS52050">
    <property type="entry name" value="WYL"/>
    <property type="match status" value="1"/>
</dbReference>
<dbReference type="OrthoDB" id="2112405at2"/>
<reference evidence="3" key="1">
    <citation type="submission" date="2016-01" db="EMBL/GenBank/DDBJ databases">
        <title>Draft genome of Chromobacterium sp. F49.</title>
        <authorList>
            <person name="Hong K.W."/>
        </authorList>
    </citation>
    <scope>NUCLEOTIDE SEQUENCE [LARGE SCALE GENOMIC DNA]</scope>
    <source>
        <strain evidence="3">P7IIIA</strain>
    </source>
</reference>
<accession>A0A163SND4</accession>